<evidence type="ECO:0000313" key="1">
    <source>
        <dbReference type="EMBL" id="KAH7853541.1"/>
    </source>
</evidence>
<dbReference type="Proteomes" id="UP000828048">
    <property type="component" value="Chromosome 11"/>
</dbReference>
<organism evidence="1 2">
    <name type="scientific">Vaccinium darrowii</name>
    <dbReference type="NCBI Taxonomy" id="229202"/>
    <lineage>
        <taxon>Eukaryota</taxon>
        <taxon>Viridiplantae</taxon>
        <taxon>Streptophyta</taxon>
        <taxon>Embryophyta</taxon>
        <taxon>Tracheophyta</taxon>
        <taxon>Spermatophyta</taxon>
        <taxon>Magnoliopsida</taxon>
        <taxon>eudicotyledons</taxon>
        <taxon>Gunneridae</taxon>
        <taxon>Pentapetalae</taxon>
        <taxon>asterids</taxon>
        <taxon>Ericales</taxon>
        <taxon>Ericaceae</taxon>
        <taxon>Vaccinioideae</taxon>
        <taxon>Vaccinieae</taxon>
        <taxon>Vaccinium</taxon>
    </lineage>
</organism>
<accession>A0ACB7YIX5</accession>
<name>A0ACB7YIX5_9ERIC</name>
<reference evidence="1 2" key="1">
    <citation type="journal article" date="2021" name="Hortic Res">
        <title>High-quality reference genome and annotation aids understanding of berry development for evergreen blueberry (Vaccinium darrowii).</title>
        <authorList>
            <person name="Yu J."/>
            <person name="Hulse-Kemp A.M."/>
            <person name="Babiker E."/>
            <person name="Staton M."/>
        </authorList>
    </citation>
    <scope>NUCLEOTIDE SEQUENCE [LARGE SCALE GENOMIC DNA]</scope>
    <source>
        <strain evidence="2">cv. NJ 8807/NJ 8810</strain>
        <tissue evidence="1">Young leaf</tissue>
    </source>
</reference>
<evidence type="ECO:0000313" key="2">
    <source>
        <dbReference type="Proteomes" id="UP000828048"/>
    </source>
</evidence>
<dbReference type="EMBL" id="CM037161">
    <property type="protein sequence ID" value="KAH7853541.1"/>
    <property type="molecule type" value="Genomic_DNA"/>
</dbReference>
<protein>
    <submittedName>
        <fullName evidence="1">Uncharacterized protein</fullName>
    </submittedName>
</protein>
<keyword evidence="2" id="KW-1185">Reference proteome</keyword>
<comment type="caution">
    <text evidence="1">The sequence shown here is derived from an EMBL/GenBank/DDBJ whole genome shotgun (WGS) entry which is preliminary data.</text>
</comment>
<proteinExistence type="predicted"/>
<sequence length="347" mass="38503">MLYTIEGGEKNTLHNSVGAQGPRRIFFKFEKLCLDGRFETLWPEVTLLSQGCIAESYIVEEAVEFCTNYLSGLDAIGVPVARNMTFDGTGIERPLLGGKVVAIDHEEWEQAHIYVLQNTSEVEPYIESSGVKKVIEYNDKGHPIGENSKKYASYLGVLARTMVPISHGDWFKVPPHIKVKLWSSVEAAFVVDPRSENNDQQKRQSFNKYPCRLSRKDYSGLEEELGVPKHLPKQANKVRTKDDLPPSNPKVKKSKQCKLAVGSVENIISHDALLPIPVSRDATLTGDVVGYEAAWLRNLALVGDEGAVKHPPKQANKTPSKHLGLSGDKATSKNAELESIEVFFCIC</sequence>
<gene>
    <name evidence="1" type="ORF">Vadar_003777</name>
</gene>